<proteinExistence type="predicted"/>
<sequence>MAGSNAFCDQRRPPITSGATKLASRQTSTSGAITSRNCSSRSPKWPNSSFGFCRRLCSGLSACFIQAVAPRPIEPLMAITASTPAPNTAAVPSSRERGRLPCSRASRRRFSVGCSVFSPADSFSDITGTAAGDAGVRARTVP</sequence>
<evidence type="ECO:0000313" key="3">
    <source>
        <dbReference type="Proteomes" id="UP000740926"/>
    </source>
</evidence>
<evidence type="ECO:0000313" key="2">
    <source>
        <dbReference type="EMBL" id="KAG1536352.1"/>
    </source>
</evidence>
<name>A0A9P6Y013_9FUNG</name>
<dbReference type="Proteomes" id="UP000740926">
    <property type="component" value="Unassembled WGS sequence"/>
</dbReference>
<comment type="caution">
    <text evidence="2">The sequence shown here is derived from an EMBL/GenBank/DDBJ whole genome shotgun (WGS) entry which is preliminary data.</text>
</comment>
<organism evidence="2 3">
    <name type="scientific">Rhizopus delemar</name>
    <dbReference type="NCBI Taxonomy" id="936053"/>
    <lineage>
        <taxon>Eukaryota</taxon>
        <taxon>Fungi</taxon>
        <taxon>Fungi incertae sedis</taxon>
        <taxon>Mucoromycota</taxon>
        <taxon>Mucoromycotina</taxon>
        <taxon>Mucoromycetes</taxon>
        <taxon>Mucorales</taxon>
        <taxon>Mucorineae</taxon>
        <taxon>Rhizopodaceae</taxon>
        <taxon>Rhizopus</taxon>
    </lineage>
</organism>
<feature type="compositionally biased region" description="Polar residues" evidence="1">
    <location>
        <begin position="17"/>
        <end position="46"/>
    </location>
</feature>
<evidence type="ECO:0000256" key="1">
    <source>
        <dbReference type="SAM" id="MobiDB-lite"/>
    </source>
</evidence>
<dbReference type="AlphaFoldDB" id="A0A9P6Y013"/>
<accession>A0A9P6Y013</accession>
<protein>
    <submittedName>
        <fullName evidence="2">Uncharacterized protein</fullName>
    </submittedName>
</protein>
<gene>
    <name evidence="2" type="ORF">G6F50_015086</name>
</gene>
<reference evidence="2 3" key="1">
    <citation type="journal article" date="2020" name="Microb. Genom.">
        <title>Genetic diversity of clinical and environmental Mucorales isolates obtained from an investigation of mucormycosis cases among solid organ transplant recipients.</title>
        <authorList>
            <person name="Nguyen M.H."/>
            <person name="Kaul D."/>
            <person name="Muto C."/>
            <person name="Cheng S.J."/>
            <person name="Richter R.A."/>
            <person name="Bruno V.M."/>
            <person name="Liu G."/>
            <person name="Beyhan S."/>
            <person name="Sundermann A.J."/>
            <person name="Mounaud S."/>
            <person name="Pasculle A.W."/>
            <person name="Nierman W.C."/>
            <person name="Driscoll E."/>
            <person name="Cumbie R."/>
            <person name="Clancy C.J."/>
            <person name="Dupont C.L."/>
        </authorList>
    </citation>
    <scope>NUCLEOTIDE SEQUENCE [LARGE SCALE GENOMIC DNA]</scope>
    <source>
        <strain evidence="2 3">GL24</strain>
    </source>
</reference>
<keyword evidence="3" id="KW-1185">Reference proteome</keyword>
<dbReference type="EMBL" id="JAANIU010007919">
    <property type="protein sequence ID" value="KAG1536352.1"/>
    <property type="molecule type" value="Genomic_DNA"/>
</dbReference>
<feature type="region of interest" description="Disordered" evidence="1">
    <location>
        <begin position="1"/>
        <end position="46"/>
    </location>
</feature>